<keyword evidence="2 4" id="KW-0238">DNA-binding</keyword>
<proteinExistence type="predicted"/>
<dbReference type="PROSITE" id="PS50977">
    <property type="entry name" value="HTH_TETR_2"/>
    <property type="match status" value="1"/>
</dbReference>
<dbReference type="PANTHER" id="PTHR30055:SF234">
    <property type="entry name" value="HTH-TYPE TRANSCRIPTIONAL REGULATOR BETI"/>
    <property type="match status" value="1"/>
</dbReference>
<dbReference type="SUPFAM" id="SSF46689">
    <property type="entry name" value="Homeodomain-like"/>
    <property type="match status" value="1"/>
</dbReference>
<comment type="caution">
    <text evidence="6">The sequence shown here is derived from an EMBL/GenBank/DDBJ whole genome shotgun (WGS) entry which is preliminary data.</text>
</comment>
<dbReference type="GO" id="GO:0003700">
    <property type="term" value="F:DNA-binding transcription factor activity"/>
    <property type="evidence" value="ECO:0007669"/>
    <property type="project" value="TreeGrafter"/>
</dbReference>
<dbReference type="Pfam" id="PF00440">
    <property type="entry name" value="TetR_N"/>
    <property type="match status" value="1"/>
</dbReference>
<evidence type="ECO:0000256" key="1">
    <source>
        <dbReference type="ARBA" id="ARBA00023015"/>
    </source>
</evidence>
<dbReference type="GO" id="GO:0000976">
    <property type="term" value="F:transcription cis-regulatory region binding"/>
    <property type="evidence" value="ECO:0007669"/>
    <property type="project" value="TreeGrafter"/>
</dbReference>
<sequence length="214" mass="23838">MAQQERARRTRELFLDAAAEEFALRGYADTTLHAVVARTDMTKGALYGHFPSKEHIAGALVQQALEAWRALRRHCEAPDRTAAAALEALALGLADRLCTDVRFRAALRLTADRRPHDADVPDVFEDARQCLIALVHRAQHEGAVRPHPPEVLAQLLLVFVYGTLHASRHGAQDEPLPGWEEAWRVLIEALSVKEHAGKERAGSRTQKHTFPKES</sequence>
<dbReference type="InterPro" id="IPR050109">
    <property type="entry name" value="HTH-type_TetR-like_transc_reg"/>
</dbReference>
<evidence type="ECO:0000313" key="7">
    <source>
        <dbReference type="Proteomes" id="UP000646244"/>
    </source>
</evidence>
<evidence type="ECO:0000259" key="5">
    <source>
        <dbReference type="PROSITE" id="PS50977"/>
    </source>
</evidence>
<dbReference type="Gene3D" id="1.10.357.10">
    <property type="entry name" value="Tetracycline Repressor, domain 2"/>
    <property type="match status" value="1"/>
</dbReference>
<dbReference type="AlphaFoldDB" id="A0A918WPQ4"/>
<keyword evidence="1" id="KW-0805">Transcription regulation</keyword>
<feature type="domain" description="HTH tetR-type" evidence="5">
    <location>
        <begin position="8"/>
        <end position="68"/>
    </location>
</feature>
<protein>
    <submittedName>
        <fullName evidence="6">TetR family transcriptional regulator</fullName>
    </submittedName>
</protein>
<name>A0A918WPQ4_STRCJ</name>
<accession>A0A918WPQ4</accession>
<reference evidence="6" key="1">
    <citation type="journal article" date="2014" name="Int. J. Syst. Evol. Microbiol.">
        <title>Complete genome sequence of Corynebacterium casei LMG S-19264T (=DSM 44701T), isolated from a smear-ripened cheese.</title>
        <authorList>
            <consortium name="US DOE Joint Genome Institute (JGI-PGF)"/>
            <person name="Walter F."/>
            <person name="Albersmeier A."/>
            <person name="Kalinowski J."/>
            <person name="Ruckert C."/>
        </authorList>
    </citation>
    <scope>NUCLEOTIDE SEQUENCE</scope>
    <source>
        <strain evidence="6">JCM 4633</strain>
    </source>
</reference>
<reference evidence="6" key="2">
    <citation type="submission" date="2020-09" db="EMBL/GenBank/DDBJ databases">
        <authorList>
            <person name="Sun Q."/>
            <person name="Ohkuma M."/>
        </authorList>
    </citation>
    <scope>NUCLEOTIDE SEQUENCE</scope>
    <source>
        <strain evidence="6">JCM 4633</strain>
    </source>
</reference>
<evidence type="ECO:0000256" key="2">
    <source>
        <dbReference type="ARBA" id="ARBA00023125"/>
    </source>
</evidence>
<dbReference type="PANTHER" id="PTHR30055">
    <property type="entry name" value="HTH-TYPE TRANSCRIPTIONAL REGULATOR RUTR"/>
    <property type="match status" value="1"/>
</dbReference>
<dbReference type="EMBL" id="BMVB01000029">
    <property type="protein sequence ID" value="GHC70334.1"/>
    <property type="molecule type" value="Genomic_DNA"/>
</dbReference>
<evidence type="ECO:0000313" key="6">
    <source>
        <dbReference type="EMBL" id="GHC70334.1"/>
    </source>
</evidence>
<dbReference type="Proteomes" id="UP000646244">
    <property type="component" value="Unassembled WGS sequence"/>
</dbReference>
<dbReference type="InterPro" id="IPR036271">
    <property type="entry name" value="Tet_transcr_reg_TetR-rel_C_sf"/>
</dbReference>
<keyword evidence="3" id="KW-0804">Transcription</keyword>
<dbReference type="PRINTS" id="PR00455">
    <property type="entry name" value="HTHTETR"/>
</dbReference>
<dbReference type="RefSeq" id="WP_190112750.1">
    <property type="nucleotide sequence ID" value="NZ_BMVB01000029.1"/>
</dbReference>
<evidence type="ECO:0000256" key="4">
    <source>
        <dbReference type="PROSITE-ProRule" id="PRU00335"/>
    </source>
</evidence>
<organism evidence="6 7">
    <name type="scientific">Streptomyces cinnamoneus</name>
    <name type="common">Streptoverticillium cinnamoneum</name>
    <dbReference type="NCBI Taxonomy" id="53446"/>
    <lineage>
        <taxon>Bacteria</taxon>
        <taxon>Bacillati</taxon>
        <taxon>Actinomycetota</taxon>
        <taxon>Actinomycetes</taxon>
        <taxon>Kitasatosporales</taxon>
        <taxon>Streptomycetaceae</taxon>
        <taxon>Streptomyces</taxon>
        <taxon>Streptomyces cinnamoneus group</taxon>
    </lineage>
</organism>
<evidence type="ECO:0000256" key="3">
    <source>
        <dbReference type="ARBA" id="ARBA00023163"/>
    </source>
</evidence>
<dbReference type="InterPro" id="IPR009057">
    <property type="entry name" value="Homeodomain-like_sf"/>
</dbReference>
<dbReference type="SUPFAM" id="SSF48498">
    <property type="entry name" value="Tetracyclin repressor-like, C-terminal domain"/>
    <property type="match status" value="1"/>
</dbReference>
<gene>
    <name evidence="6" type="primary">mmyR</name>
    <name evidence="6" type="ORF">GCM10010507_56450</name>
</gene>
<feature type="DNA-binding region" description="H-T-H motif" evidence="4">
    <location>
        <begin position="31"/>
        <end position="50"/>
    </location>
</feature>
<dbReference type="InterPro" id="IPR001647">
    <property type="entry name" value="HTH_TetR"/>
</dbReference>